<reference evidence="2 3" key="1">
    <citation type="journal article" date="2009" name="Nat. Genet.">
        <title>The genome of the cucumber, Cucumis sativus L.</title>
        <authorList>
            <person name="Huang S."/>
            <person name="Li R."/>
            <person name="Zhang Z."/>
            <person name="Li L."/>
            <person name="Gu X."/>
            <person name="Fan W."/>
            <person name="Lucas W.J."/>
            <person name="Wang X."/>
            <person name="Xie B."/>
            <person name="Ni P."/>
            <person name="Ren Y."/>
            <person name="Zhu H."/>
            <person name="Li J."/>
            <person name="Lin K."/>
            <person name="Jin W."/>
            <person name="Fei Z."/>
            <person name="Li G."/>
            <person name="Staub J."/>
            <person name="Kilian A."/>
            <person name="van der Vossen E.A."/>
            <person name="Wu Y."/>
            <person name="Guo J."/>
            <person name="He J."/>
            <person name="Jia Z."/>
            <person name="Ren Y."/>
            <person name="Tian G."/>
            <person name="Lu Y."/>
            <person name="Ruan J."/>
            <person name="Qian W."/>
            <person name="Wang M."/>
            <person name="Huang Q."/>
            <person name="Li B."/>
            <person name="Xuan Z."/>
            <person name="Cao J."/>
            <person name="Asan"/>
            <person name="Wu Z."/>
            <person name="Zhang J."/>
            <person name="Cai Q."/>
            <person name="Bai Y."/>
            <person name="Zhao B."/>
            <person name="Han Y."/>
            <person name="Li Y."/>
            <person name="Li X."/>
            <person name="Wang S."/>
            <person name="Shi Q."/>
            <person name="Liu S."/>
            <person name="Cho W.K."/>
            <person name="Kim J.Y."/>
            <person name="Xu Y."/>
            <person name="Heller-Uszynska K."/>
            <person name="Miao H."/>
            <person name="Cheng Z."/>
            <person name="Zhang S."/>
            <person name="Wu J."/>
            <person name="Yang Y."/>
            <person name="Kang H."/>
            <person name="Li M."/>
            <person name="Liang H."/>
            <person name="Ren X."/>
            <person name="Shi Z."/>
            <person name="Wen M."/>
            <person name="Jian M."/>
            <person name="Yang H."/>
            <person name="Zhang G."/>
            <person name="Yang Z."/>
            <person name="Chen R."/>
            <person name="Liu S."/>
            <person name="Li J."/>
            <person name="Ma L."/>
            <person name="Liu H."/>
            <person name="Zhou Y."/>
            <person name="Zhao J."/>
            <person name="Fang X."/>
            <person name="Li G."/>
            <person name="Fang L."/>
            <person name="Li Y."/>
            <person name="Liu D."/>
            <person name="Zheng H."/>
            <person name="Zhang Y."/>
            <person name="Qin N."/>
            <person name="Li Z."/>
            <person name="Yang G."/>
            <person name="Yang S."/>
            <person name="Bolund L."/>
            <person name="Kristiansen K."/>
            <person name="Zheng H."/>
            <person name="Li S."/>
            <person name="Zhang X."/>
            <person name="Yang H."/>
            <person name="Wang J."/>
            <person name="Sun R."/>
            <person name="Zhang B."/>
            <person name="Jiang S."/>
            <person name="Wang J."/>
            <person name="Du Y."/>
            <person name="Li S."/>
        </authorList>
    </citation>
    <scope>NUCLEOTIDE SEQUENCE [LARGE SCALE GENOMIC DNA]</scope>
    <source>
        <strain evidence="3">cv. 9930</strain>
    </source>
</reference>
<organism evidence="2 3">
    <name type="scientific">Cucumis sativus</name>
    <name type="common">Cucumber</name>
    <dbReference type="NCBI Taxonomy" id="3659"/>
    <lineage>
        <taxon>Eukaryota</taxon>
        <taxon>Viridiplantae</taxon>
        <taxon>Streptophyta</taxon>
        <taxon>Embryophyta</taxon>
        <taxon>Tracheophyta</taxon>
        <taxon>Spermatophyta</taxon>
        <taxon>Magnoliopsida</taxon>
        <taxon>eudicotyledons</taxon>
        <taxon>Gunneridae</taxon>
        <taxon>Pentapetalae</taxon>
        <taxon>rosids</taxon>
        <taxon>fabids</taxon>
        <taxon>Cucurbitales</taxon>
        <taxon>Cucurbitaceae</taxon>
        <taxon>Benincaseae</taxon>
        <taxon>Cucumis</taxon>
    </lineage>
</organism>
<keyword evidence="1" id="KW-0812">Transmembrane</keyword>
<keyword evidence="1" id="KW-0472">Membrane</keyword>
<keyword evidence="1" id="KW-1133">Transmembrane helix</keyword>
<sequence length="92" mass="10121">MSITFPIHGSHCCQSNFQQKISSLMKNHTRSQKLGLLLGTEEIGETQKQAEKARAGLERMEGKFKSLSLVGVGALFGSGSTFFILKLLHKQV</sequence>
<reference evidence="2 3" key="2">
    <citation type="journal article" date="2009" name="PLoS ONE">
        <title>An integrated genetic and cytogenetic map of the cucumber genome.</title>
        <authorList>
            <person name="Ren Y."/>
            <person name="Zhang Z."/>
            <person name="Liu J."/>
            <person name="Staub J.E."/>
            <person name="Han Y."/>
            <person name="Cheng Z."/>
            <person name="Li X."/>
            <person name="Lu J."/>
            <person name="Miao H."/>
            <person name="Kang H."/>
            <person name="Xie B."/>
            <person name="Gu X."/>
            <person name="Wang X."/>
            <person name="Du Y."/>
            <person name="Jin W."/>
            <person name="Huang S."/>
        </authorList>
    </citation>
    <scope>NUCLEOTIDE SEQUENCE [LARGE SCALE GENOMIC DNA]</scope>
    <source>
        <strain evidence="3">cv. 9930</strain>
    </source>
</reference>
<proteinExistence type="predicted"/>
<dbReference type="Gramene" id="KGN47706">
    <property type="protein sequence ID" value="KGN47706"/>
    <property type="gene ID" value="Csa_6G382940"/>
</dbReference>
<feature type="transmembrane region" description="Helical" evidence="1">
    <location>
        <begin position="67"/>
        <end position="88"/>
    </location>
</feature>
<evidence type="ECO:0000256" key="1">
    <source>
        <dbReference type="SAM" id="Phobius"/>
    </source>
</evidence>
<accession>A0A0A0KIV3</accession>
<reference evidence="2 3" key="4">
    <citation type="journal article" date="2011" name="BMC Genomics">
        <title>RNA-Seq improves annotation of protein-coding genes in the cucumber genome.</title>
        <authorList>
            <person name="Li Z."/>
            <person name="Zhang Z."/>
            <person name="Yan P."/>
            <person name="Huang S."/>
            <person name="Fei Z."/>
            <person name="Lin K."/>
        </authorList>
    </citation>
    <scope>NUCLEOTIDE SEQUENCE [LARGE SCALE GENOMIC DNA]</scope>
    <source>
        <strain evidence="3">cv. 9930</strain>
    </source>
</reference>
<dbReference type="Proteomes" id="UP000029981">
    <property type="component" value="Chromosome 6"/>
</dbReference>
<evidence type="ECO:0000313" key="2">
    <source>
        <dbReference type="EMBL" id="KGN47706.1"/>
    </source>
</evidence>
<evidence type="ECO:0000313" key="3">
    <source>
        <dbReference type="Proteomes" id="UP000029981"/>
    </source>
</evidence>
<dbReference type="AlphaFoldDB" id="A0A0A0KIV3"/>
<name>A0A0A0KIV3_CUCSA</name>
<reference evidence="2 3" key="3">
    <citation type="journal article" date="2010" name="BMC Genomics">
        <title>Transcriptome sequencing and comparative analysis of cucumber flowers with different sex types.</title>
        <authorList>
            <person name="Guo S."/>
            <person name="Zheng Y."/>
            <person name="Joung J.G."/>
            <person name="Liu S."/>
            <person name="Zhang Z."/>
            <person name="Crasta O.R."/>
            <person name="Sobral B.W."/>
            <person name="Xu Y."/>
            <person name="Huang S."/>
            <person name="Fei Z."/>
        </authorList>
    </citation>
    <scope>NUCLEOTIDE SEQUENCE [LARGE SCALE GENOMIC DNA]</scope>
    <source>
        <strain evidence="3">cv. 9930</strain>
    </source>
</reference>
<keyword evidence="3" id="KW-1185">Reference proteome</keyword>
<dbReference type="EMBL" id="CM002927">
    <property type="protein sequence ID" value="KGN47706.1"/>
    <property type="molecule type" value="Genomic_DNA"/>
</dbReference>
<gene>
    <name evidence="2" type="ORF">Csa_6G382940</name>
</gene>
<protein>
    <submittedName>
        <fullName evidence="2">Uncharacterized protein</fullName>
    </submittedName>
</protein>